<dbReference type="InterPro" id="IPR015421">
    <property type="entry name" value="PyrdxlP-dep_Trfase_major"/>
</dbReference>
<evidence type="ECO:0000256" key="10">
    <source>
        <dbReference type="SAM" id="Phobius"/>
    </source>
</evidence>
<dbReference type="PRINTS" id="PR00800">
    <property type="entry name" value="YHDCRBOXLASE"/>
</dbReference>
<evidence type="ECO:0000256" key="2">
    <source>
        <dbReference type="ARBA" id="ARBA00011738"/>
    </source>
</evidence>
<gene>
    <name evidence="11" type="ORF">LAZ67_4002385</name>
</gene>
<dbReference type="PANTHER" id="PTHR11999">
    <property type="entry name" value="GROUP II PYRIDOXAL-5-PHOSPHATE DECARBOXYLASE"/>
    <property type="match status" value="1"/>
</dbReference>
<keyword evidence="7 9" id="KW-0456">Lyase</keyword>
<keyword evidence="4" id="KW-0127">Catecholamine biosynthesis</keyword>
<dbReference type="EC" id="4.1.1.22" evidence="3"/>
<reference evidence="11 12" key="1">
    <citation type="submission" date="2022-01" db="EMBL/GenBank/DDBJ databases">
        <title>A chromosomal length assembly of Cordylochernes scorpioides.</title>
        <authorList>
            <person name="Zeh D."/>
            <person name="Zeh J."/>
        </authorList>
    </citation>
    <scope>NUCLEOTIDE SEQUENCE [LARGE SCALE GENOMIC DNA]</scope>
    <source>
        <strain evidence="11">IN4F17</strain>
        <tissue evidence="11">Whole Body</tissue>
    </source>
</reference>
<evidence type="ECO:0000313" key="12">
    <source>
        <dbReference type="Proteomes" id="UP001235939"/>
    </source>
</evidence>
<keyword evidence="10" id="KW-1133">Transmembrane helix</keyword>
<dbReference type="Pfam" id="PF00282">
    <property type="entry name" value="Pyridoxal_deC"/>
    <property type="match status" value="2"/>
</dbReference>
<dbReference type="EMBL" id="CP092866">
    <property type="protein sequence ID" value="UYV66628.1"/>
    <property type="molecule type" value="Genomic_DNA"/>
</dbReference>
<comment type="cofactor">
    <cofactor evidence="1 9">
        <name>pyridoxal 5'-phosphate</name>
        <dbReference type="ChEBI" id="CHEBI:597326"/>
    </cofactor>
</comment>
<evidence type="ECO:0000313" key="11">
    <source>
        <dbReference type="EMBL" id="UYV66628.1"/>
    </source>
</evidence>
<evidence type="ECO:0000256" key="4">
    <source>
        <dbReference type="ARBA" id="ARBA00022584"/>
    </source>
</evidence>
<evidence type="ECO:0000256" key="6">
    <source>
        <dbReference type="ARBA" id="ARBA00022898"/>
    </source>
</evidence>
<protein>
    <recommendedName>
        <fullName evidence="8">Histidine decarboxylase</fullName>
        <ecNumber evidence="3">4.1.1.22</ecNumber>
    </recommendedName>
</protein>
<dbReference type="Proteomes" id="UP001235939">
    <property type="component" value="Chromosome 04"/>
</dbReference>
<organism evidence="11 12">
    <name type="scientific">Cordylochernes scorpioides</name>
    <dbReference type="NCBI Taxonomy" id="51811"/>
    <lineage>
        <taxon>Eukaryota</taxon>
        <taxon>Metazoa</taxon>
        <taxon>Ecdysozoa</taxon>
        <taxon>Arthropoda</taxon>
        <taxon>Chelicerata</taxon>
        <taxon>Arachnida</taxon>
        <taxon>Pseudoscorpiones</taxon>
        <taxon>Cheliferoidea</taxon>
        <taxon>Chernetidae</taxon>
        <taxon>Cordylochernes</taxon>
    </lineage>
</organism>
<dbReference type="SUPFAM" id="SSF53383">
    <property type="entry name" value="PLP-dependent transferases"/>
    <property type="match status" value="2"/>
</dbReference>
<sequence>MEENEGMPERDMRDCAGKEMVDYIADYLGRVDSLRVFPDVSPGYLRQLVPDAPPEESEPWETIMEDVDRVIMPGVTHWQSSHMHGYFPALTCPESMLGDMLANAISSLGFTWASSPACTELEMVIMDWLAKAIGLPADFLHSSGKGGGGVIQTTASESTLIALLAARTVTIRSHKGDLEDAEILGRLVAYCSDQESLIVRDVTSLLIVGISVILGLNIVVLLTLGIRTIISLPIVVFFNKHHSRNQSNRLLKHYYPPTHTEMNAGKHLQAHSSVEKAGLIGLVKMRFLESDEDFRLLPDQLRGTLEKDRELGLIPFFVSPSLSLCLSWSSLGYRKPTTQCTLIIKTSGSIIF</sequence>
<dbReference type="Gene3D" id="1.20.1340.10">
    <property type="entry name" value="dopa decarboxylase, N-terminal domain"/>
    <property type="match status" value="1"/>
</dbReference>
<evidence type="ECO:0000256" key="8">
    <source>
        <dbReference type="ARBA" id="ARBA00039946"/>
    </source>
</evidence>
<keyword evidence="5" id="KW-0210">Decarboxylase</keyword>
<dbReference type="InterPro" id="IPR010977">
    <property type="entry name" value="Aromatic_deC"/>
</dbReference>
<proteinExistence type="inferred from homology"/>
<comment type="similarity">
    <text evidence="9">Belongs to the group II decarboxylase family.</text>
</comment>
<feature type="transmembrane region" description="Helical" evidence="10">
    <location>
        <begin position="205"/>
        <end position="238"/>
    </location>
</feature>
<evidence type="ECO:0000256" key="1">
    <source>
        <dbReference type="ARBA" id="ARBA00001933"/>
    </source>
</evidence>
<evidence type="ECO:0000256" key="5">
    <source>
        <dbReference type="ARBA" id="ARBA00022793"/>
    </source>
</evidence>
<evidence type="ECO:0000256" key="7">
    <source>
        <dbReference type="ARBA" id="ARBA00023239"/>
    </source>
</evidence>
<accession>A0ABY6KFR2</accession>
<keyword evidence="6 9" id="KW-0663">Pyridoxal phosphate</keyword>
<evidence type="ECO:0000256" key="3">
    <source>
        <dbReference type="ARBA" id="ARBA00012320"/>
    </source>
</evidence>
<evidence type="ECO:0000256" key="9">
    <source>
        <dbReference type="RuleBase" id="RU000382"/>
    </source>
</evidence>
<dbReference type="InterPro" id="IPR002129">
    <property type="entry name" value="PyrdxlP-dep_de-COase"/>
</dbReference>
<keyword evidence="10" id="KW-0472">Membrane</keyword>
<name>A0ABY6KFR2_9ARAC</name>
<dbReference type="InterPro" id="IPR015424">
    <property type="entry name" value="PyrdxlP-dep_Trfase"/>
</dbReference>
<keyword evidence="10" id="KW-0812">Transmembrane</keyword>
<dbReference type="PANTHER" id="PTHR11999:SF68">
    <property type="entry name" value="HISTIDINE DECARBOXYLASE"/>
    <property type="match status" value="1"/>
</dbReference>
<comment type="subunit">
    <text evidence="2">Homodimer.</text>
</comment>
<keyword evidence="12" id="KW-1185">Reference proteome</keyword>
<dbReference type="Gene3D" id="3.40.640.10">
    <property type="entry name" value="Type I PLP-dependent aspartate aminotransferase-like (Major domain)"/>
    <property type="match status" value="1"/>
</dbReference>